<dbReference type="PANTHER" id="PTHR43418">
    <property type="entry name" value="MULTIFUNCTIONAL TRYPTOPHAN BIOSYNTHESIS PROTEIN-RELATED"/>
    <property type="match status" value="1"/>
</dbReference>
<dbReference type="Pfam" id="PF00117">
    <property type="entry name" value="GATase"/>
    <property type="match status" value="1"/>
</dbReference>
<protein>
    <submittedName>
        <fullName evidence="3">Aminodeoxychorismate synthase component 2</fullName>
        <ecNumber evidence="3">2.6.1.85</ecNumber>
    </submittedName>
</protein>
<dbReference type="PRINTS" id="PR00097">
    <property type="entry name" value="ANTSNTHASEII"/>
</dbReference>
<gene>
    <name evidence="3" type="primary">pabA_2</name>
    <name evidence="3" type="ORF">Mal33_44770</name>
</gene>
<dbReference type="SUPFAM" id="SSF52317">
    <property type="entry name" value="Class I glutamine amidotransferase-like"/>
    <property type="match status" value="1"/>
</dbReference>
<proteinExistence type="predicted"/>
<dbReference type="Proteomes" id="UP000316770">
    <property type="component" value="Chromosome"/>
</dbReference>
<dbReference type="FunFam" id="3.40.50.880:FF:000003">
    <property type="entry name" value="Anthranilate synthase component II"/>
    <property type="match status" value="1"/>
</dbReference>
<evidence type="ECO:0000313" key="4">
    <source>
        <dbReference type="Proteomes" id="UP000316770"/>
    </source>
</evidence>
<dbReference type="InterPro" id="IPR017926">
    <property type="entry name" value="GATASE"/>
</dbReference>
<dbReference type="GO" id="GO:0004049">
    <property type="term" value="F:anthranilate synthase activity"/>
    <property type="evidence" value="ECO:0007669"/>
    <property type="project" value="TreeGrafter"/>
</dbReference>
<dbReference type="InterPro" id="IPR006221">
    <property type="entry name" value="TrpG/PapA_dom"/>
</dbReference>
<name>A0A518IZD4_9BACT</name>
<dbReference type="PANTHER" id="PTHR43418:SF4">
    <property type="entry name" value="MULTIFUNCTIONAL TRYPTOPHAN BIOSYNTHESIS PROTEIN"/>
    <property type="match status" value="1"/>
</dbReference>
<keyword evidence="1" id="KW-0315">Glutamine amidotransferase</keyword>
<keyword evidence="3" id="KW-0808">Transferase</keyword>
<sequence>MCQRRRGISWLERMQNVRIAAMLLVLDNYDSFVHNLARYVRRQGHHTLVVRSDKISVDEVEALSPAAIILSPGPKAPDQAGACLEITRRFAGRLPILGVCLGHQIIAQAFGGRIVRSEPMHGVPSSIEHRGDGLFRGLPNPFPAARYHSLVADAAQIPDVLEVTAWTEREPGDPGDRLVMGLQHREFPIFGVQFHPESILTEHGDEMLKNFLDRLPAVEATVANR</sequence>
<dbReference type="InterPro" id="IPR029062">
    <property type="entry name" value="Class_I_gatase-like"/>
</dbReference>
<keyword evidence="4" id="KW-1185">Reference proteome</keyword>
<dbReference type="NCBIfam" id="TIGR00566">
    <property type="entry name" value="trpG_papA"/>
    <property type="match status" value="1"/>
</dbReference>
<accession>A0A518IZD4</accession>
<evidence type="ECO:0000256" key="1">
    <source>
        <dbReference type="ARBA" id="ARBA00022962"/>
    </source>
</evidence>
<dbReference type="InterPro" id="IPR050472">
    <property type="entry name" value="Anth_synth/Amidotransfase"/>
</dbReference>
<dbReference type="GO" id="GO:0046820">
    <property type="term" value="F:4-amino-4-deoxychorismate synthase activity"/>
    <property type="evidence" value="ECO:0007669"/>
    <property type="project" value="UniProtKB-EC"/>
</dbReference>
<evidence type="ECO:0000313" key="3">
    <source>
        <dbReference type="EMBL" id="QDV58454.1"/>
    </source>
</evidence>
<dbReference type="PROSITE" id="PS51273">
    <property type="entry name" value="GATASE_TYPE_1"/>
    <property type="match status" value="1"/>
</dbReference>
<dbReference type="EMBL" id="CP036318">
    <property type="protein sequence ID" value="QDV58454.1"/>
    <property type="molecule type" value="Genomic_DNA"/>
</dbReference>
<dbReference type="GO" id="GO:0005829">
    <property type="term" value="C:cytosol"/>
    <property type="evidence" value="ECO:0007669"/>
    <property type="project" value="TreeGrafter"/>
</dbReference>
<dbReference type="GO" id="GO:0000162">
    <property type="term" value="P:L-tryptophan biosynthetic process"/>
    <property type="evidence" value="ECO:0007669"/>
    <property type="project" value="TreeGrafter"/>
</dbReference>
<reference evidence="3 4" key="1">
    <citation type="submission" date="2019-02" db="EMBL/GenBank/DDBJ databases">
        <title>Deep-cultivation of Planctomycetes and their phenomic and genomic characterization uncovers novel biology.</title>
        <authorList>
            <person name="Wiegand S."/>
            <person name="Jogler M."/>
            <person name="Boedeker C."/>
            <person name="Pinto D."/>
            <person name="Vollmers J."/>
            <person name="Rivas-Marin E."/>
            <person name="Kohn T."/>
            <person name="Peeters S.H."/>
            <person name="Heuer A."/>
            <person name="Rast P."/>
            <person name="Oberbeckmann S."/>
            <person name="Bunk B."/>
            <person name="Jeske O."/>
            <person name="Meyerdierks A."/>
            <person name="Storesund J.E."/>
            <person name="Kallscheuer N."/>
            <person name="Luecker S."/>
            <person name="Lage O.M."/>
            <person name="Pohl T."/>
            <person name="Merkel B.J."/>
            <person name="Hornburger P."/>
            <person name="Mueller R.-W."/>
            <person name="Bruemmer F."/>
            <person name="Labrenz M."/>
            <person name="Spormann A.M."/>
            <person name="Op den Camp H."/>
            <person name="Overmann J."/>
            <person name="Amann R."/>
            <person name="Jetten M.S.M."/>
            <person name="Mascher T."/>
            <person name="Medema M.H."/>
            <person name="Devos D.P."/>
            <person name="Kaster A.-K."/>
            <person name="Ovreas L."/>
            <person name="Rohde M."/>
            <person name="Galperin M.Y."/>
            <person name="Jogler C."/>
        </authorList>
    </citation>
    <scope>NUCLEOTIDE SEQUENCE [LARGE SCALE GENOMIC DNA]</scope>
    <source>
        <strain evidence="3 4">Mal33</strain>
    </source>
</reference>
<keyword evidence="3" id="KW-0032">Aminotransferase</keyword>
<organism evidence="3 4">
    <name type="scientific">Rosistilla oblonga</name>
    <dbReference type="NCBI Taxonomy" id="2527990"/>
    <lineage>
        <taxon>Bacteria</taxon>
        <taxon>Pseudomonadati</taxon>
        <taxon>Planctomycetota</taxon>
        <taxon>Planctomycetia</taxon>
        <taxon>Pirellulales</taxon>
        <taxon>Pirellulaceae</taxon>
        <taxon>Rosistilla</taxon>
    </lineage>
</organism>
<dbReference type="AlphaFoldDB" id="A0A518IZD4"/>
<dbReference type="EC" id="2.6.1.85" evidence="3"/>
<dbReference type="CDD" id="cd01743">
    <property type="entry name" value="GATase1_Anthranilate_Synthase"/>
    <property type="match status" value="1"/>
</dbReference>
<feature type="domain" description="Glutamine amidotransferase" evidence="2">
    <location>
        <begin position="24"/>
        <end position="213"/>
    </location>
</feature>
<dbReference type="PRINTS" id="PR00099">
    <property type="entry name" value="CPSGATASE"/>
</dbReference>
<dbReference type="PRINTS" id="PR00096">
    <property type="entry name" value="GATASE"/>
</dbReference>
<dbReference type="Gene3D" id="3.40.50.880">
    <property type="match status" value="1"/>
</dbReference>
<evidence type="ECO:0000259" key="2">
    <source>
        <dbReference type="Pfam" id="PF00117"/>
    </source>
</evidence>